<evidence type="ECO:0000313" key="2">
    <source>
        <dbReference type="EMBL" id="ALG08458.1"/>
    </source>
</evidence>
<dbReference type="InterPro" id="IPR008949">
    <property type="entry name" value="Isoprenoid_synthase_dom_sf"/>
</dbReference>
<reference evidence="2 3" key="1">
    <citation type="submission" date="2015-07" db="EMBL/GenBank/DDBJ databases">
        <title>Genome sequencing of Kibdelosporangium phytohabitans.</title>
        <authorList>
            <person name="Qin S."/>
            <person name="Xing K."/>
        </authorList>
    </citation>
    <scope>NUCLEOTIDE SEQUENCE [LARGE SCALE GENOMIC DNA]</scope>
    <source>
        <strain evidence="2 3">KLBMP1111</strain>
    </source>
</reference>
<dbReference type="SFLD" id="SFLDG01020">
    <property type="entry name" value="Terpene_Cyclase_Like_2"/>
    <property type="match status" value="1"/>
</dbReference>
<protein>
    <submittedName>
        <fullName evidence="2">Uncharacterized protein</fullName>
    </submittedName>
</protein>
<accession>A0A0N9HTI8</accession>
<sequence length="321" mass="36453">MIPAEIKALTIPDLSFPFPARLHPDWQELEEGTVSWLKEFGFVRGADHEQRVRAQLLGKTFAHYFPVGATDRVLLAANMCAFYTMWDDRIAAVTNPDELRTLGIRCLHLDRIAADPHTVPATDDPFEHAYRDLWLRTLTWASPQQAERIQRDMLHNSLGWLVEGAHDLQRAVASLADYREIRWATSTLPFFVDLNEIVRGFEVPLATALDPAVRQLVRLSMTLFTTTNDIFSCARDAYRGHFMNLPAVLAHAYDCSLQQGMDMAAQELRAQTSQFLALAGRLRQRAEEKLPELVDSLQDMVAGHLVWIRECGRYVIDALPV</sequence>
<dbReference type="Pfam" id="PF19086">
    <property type="entry name" value="Terpene_syn_C_2"/>
    <property type="match status" value="1"/>
</dbReference>
<dbReference type="GO" id="GO:0010333">
    <property type="term" value="F:terpene synthase activity"/>
    <property type="evidence" value="ECO:0007669"/>
    <property type="project" value="InterPro"/>
</dbReference>
<keyword evidence="1" id="KW-0456">Lyase</keyword>
<dbReference type="KEGG" id="kphy:AOZ06_17430"/>
<gene>
    <name evidence="2" type="ORF">AOZ06_17430</name>
</gene>
<dbReference type="EMBL" id="CP012752">
    <property type="protein sequence ID" value="ALG08458.1"/>
    <property type="molecule type" value="Genomic_DNA"/>
</dbReference>
<dbReference type="AlphaFoldDB" id="A0A0N9HTI8"/>
<dbReference type="SUPFAM" id="SSF48576">
    <property type="entry name" value="Terpenoid synthases"/>
    <property type="match status" value="1"/>
</dbReference>
<dbReference type="InterPro" id="IPR034686">
    <property type="entry name" value="Terpene_cyclase-like_2"/>
</dbReference>
<dbReference type="SFLD" id="SFLDS00005">
    <property type="entry name" value="Isoprenoid_Synthase_Type_I"/>
    <property type="match status" value="1"/>
</dbReference>
<dbReference type="Proteomes" id="UP000063699">
    <property type="component" value="Chromosome"/>
</dbReference>
<dbReference type="STRING" id="860235.AOZ06_17430"/>
<evidence type="ECO:0000313" key="3">
    <source>
        <dbReference type="Proteomes" id="UP000063699"/>
    </source>
</evidence>
<dbReference type="OrthoDB" id="2989600at2"/>
<keyword evidence="3" id="KW-1185">Reference proteome</keyword>
<name>A0A0N9HTI8_9PSEU</name>
<evidence type="ECO:0000256" key="1">
    <source>
        <dbReference type="ARBA" id="ARBA00023239"/>
    </source>
</evidence>
<organism evidence="2 3">
    <name type="scientific">Kibdelosporangium phytohabitans</name>
    <dbReference type="NCBI Taxonomy" id="860235"/>
    <lineage>
        <taxon>Bacteria</taxon>
        <taxon>Bacillati</taxon>
        <taxon>Actinomycetota</taxon>
        <taxon>Actinomycetes</taxon>
        <taxon>Pseudonocardiales</taxon>
        <taxon>Pseudonocardiaceae</taxon>
        <taxon>Kibdelosporangium</taxon>
    </lineage>
</organism>
<dbReference type="Gene3D" id="1.10.600.10">
    <property type="entry name" value="Farnesyl Diphosphate Synthase"/>
    <property type="match status" value="1"/>
</dbReference>
<dbReference type="RefSeq" id="WP_054290365.1">
    <property type="nucleotide sequence ID" value="NZ_CP012752.1"/>
</dbReference>
<proteinExistence type="predicted"/>